<evidence type="ECO:0000256" key="1">
    <source>
        <dbReference type="ARBA" id="ARBA00010088"/>
    </source>
</evidence>
<dbReference type="SUPFAM" id="SSF53474">
    <property type="entry name" value="alpha/beta-Hydrolases"/>
    <property type="match status" value="1"/>
</dbReference>
<feature type="domain" description="Peptidase S33 tripeptidyl aminopeptidase-like C-terminal" evidence="4">
    <location>
        <begin position="418"/>
        <end position="519"/>
    </location>
</feature>
<reference evidence="5 6" key="1">
    <citation type="submission" date="2019-08" db="EMBL/GenBank/DDBJ databases">
        <authorList>
            <person name="Hu J."/>
        </authorList>
    </citation>
    <scope>NUCLEOTIDE SEQUENCE [LARGE SCALE GENOMIC DNA]</scope>
    <source>
        <strain evidence="5 6">NEAU-184</strain>
    </source>
</reference>
<dbReference type="PANTHER" id="PTHR43248">
    <property type="entry name" value="2-SUCCINYL-6-HYDROXY-2,4-CYCLOHEXADIENE-1-CARBOXYLATE SYNTHASE"/>
    <property type="match status" value="1"/>
</dbReference>
<sequence length="519" mass="55229">MTDRRPSTSGPMPRARRLGIGAVALAVLAALTGCMPTFLDQSKPVSTPTGEDVAADLQPFYSQVLEWERCGDGLGCATAKAPLDWDDPGKGDVELALVRHVATGDRIGSLLVNPGGPGGSGYDFIAESLEYAVGQPLQERFDVVGFDPRGVGRSTAVECYDAAQMDDYLYGIVPAERGSDEWIEFVGDAAGDFGTACAEQTGDLLGEVDTVSAARDLDLLRAILGDEQLNYLGYSYGTFLGATYADLYPEKVGRLVLDGAIDPSASDTEVTQAQAVGFEHALRAYLEDCLTGTDCPFTGSVDASMQEVAELLASVDRSPLRGSDGRMVGADTLLTAIIYPLYSPESWPYLSQMLESVMLGDADLALSFADGYNGRNEDGTYRDNSTEAFRAVNCLDYTYQADVEVMREKAAAIAQAAPTIGPYFGFGDLSCNQWPYQGDRERGEIHATGAAPIFVVGTTGDPATPYDWAVSLADQLDSGVLVTYQGEGHTAYNKSNACVSDAVESYLIDGTVPASDPRC</sequence>
<dbReference type="PANTHER" id="PTHR43248:SF29">
    <property type="entry name" value="TRIPEPTIDYL AMINOPEPTIDASE"/>
    <property type="match status" value="1"/>
</dbReference>
<dbReference type="Proteomes" id="UP000325243">
    <property type="component" value="Unassembled WGS sequence"/>
</dbReference>
<dbReference type="InterPro" id="IPR051601">
    <property type="entry name" value="Serine_prot/Carboxylest_S33"/>
</dbReference>
<proteinExistence type="inferred from homology"/>
<keyword evidence="3 5" id="KW-0378">Hydrolase</keyword>
<comment type="caution">
    <text evidence="5">The sequence shown here is derived from an EMBL/GenBank/DDBJ whole genome shotgun (WGS) entry which is preliminary data.</text>
</comment>
<evidence type="ECO:0000259" key="4">
    <source>
        <dbReference type="Pfam" id="PF08386"/>
    </source>
</evidence>
<dbReference type="RefSeq" id="WP_148732082.1">
    <property type="nucleotide sequence ID" value="NZ_VSSB01000001.1"/>
</dbReference>
<keyword evidence="6" id="KW-1185">Reference proteome</keyword>
<accession>A0A5S4V3L8</accession>
<name>A0A5S4V3L8_9MICO</name>
<dbReference type="EMBL" id="VSSB01000001">
    <property type="protein sequence ID" value="TYL52619.1"/>
    <property type="molecule type" value="Genomic_DNA"/>
</dbReference>
<gene>
    <name evidence="5" type="ORF">FYC51_02365</name>
</gene>
<dbReference type="Pfam" id="PF08386">
    <property type="entry name" value="Abhydrolase_4"/>
    <property type="match status" value="1"/>
</dbReference>
<dbReference type="InterPro" id="IPR013595">
    <property type="entry name" value="Pept_S33_TAP-like_C"/>
</dbReference>
<dbReference type="Gene3D" id="3.40.50.1820">
    <property type="entry name" value="alpha/beta hydrolase"/>
    <property type="match status" value="1"/>
</dbReference>
<dbReference type="InterPro" id="IPR029058">
    <property type="entry name" value="AB_hydrolase_fold"/>
</dbReference>
<evidence type="ECO:0000313" key="5">
    <source>
        <dbReference type="EMBL" id="TYL52619.1"/>
    </source>
</evidence>
<comment type="similarity">
    <text evidence="1">Belongs to the peptidase S33 family.</text>
</comment>
<keyword evidence="2" id="KW-0732">Signal</keyword>
<protein>
    <submittedName>
        <fullName evidence="5">Alpha/beta hydrolase</fullName>
    </submittedName>
</protein>
<evidence type="ECO:0000256" key="3">
    <source>
        <dbReference type="ARBA" id="ARBA00022801"/>
    </source>
</evidence>
<organism evidence="5 6">
    <name type="scientific">Agromyces mariniharenae</name>
    <dbReference type="NCBI Taxonomy" id="2604423"/>
    <lineage>
        <taxon>Bacteria</taxon>
        <taxon>Bacillati</taxon>
        <taxon>Actinomycetota</taxon>
        <taxon>Actinomycetes</taxon>
        <taxon>Micrococcales</taxon>
        <taxon>Microbacteriaceae</taxon>
        <taxon>Agromyces</taxon>
    </lineage>
</organism>
<evidence type="ECO:0000313" key="6">
    <source>
        <dbReference type="Proteomes" id="UP000325243"/>
    </source>
</evidence>
<dbReference type="AlphaFoldDB" id="A0A5S4V3L8"/>
<evidence type="ECO:0000256" key="2">
    <source>
        <dbReference type="ARBA" id="ARBA00022729"/>
    </source>
</evidence>
<dbReference type="GO" id="GO:0016787">
    <property type="term" value="F:hydrolase activity"/>
    <property type="evidence" value="ECO:0007669"/>
    <property type="project" value="UniProtKB-KW"/>
</dbReference>
<dbReference type="PROSITE" id="PS51257">
    <property type="entry name" value="PROKAR_LIPOPROTEIN"/>
    <property type="match status" value="1"/>
</dbReference>